<dbReference type="AlphaFoldDB" id="A0A1E7QL25"/>
<accession>A0A1E7QL25</accession>
<evidence type="ECO:0000313" key="1">
    <source>
        <dbReference type="EMBL" id="OEY87143.1"/>
    </source>
</evidence>
<keyword evidence="2" id="KW-1185">Reference proteome</keyword>
<sequence length="102" mass="11613">MRAICYFLLGEYENAFQYYNKAISDSCGLGMELLTDAYTWKICTLQGLYREKEASDFFSCLSKIKCHSENQPSNDDSNEIQLSGSLSSDIEIEQIITNEVTK</sequence>
<evidence type="ECO:0008006" key="3">
    <source>
        <dbReference type="Google" id="ProtNLM"/>
    </source>
</evidence>
<proteinExistence type="predicted"/>
<dbReference type="EMBL" id="MJMG01000001">
    <property type="protein sequence ID" value="OEY87143.1"/>
    <property type="molecule type" value="Genomic_DNA"/>
</dbReference>
<organism evidence="1 2">
    <name type="scientific">Wolbachia pipientis</name>
    <dbReference type="NCBI Taxonomy" id="955"/>
    <lineage>
        <taxon>Bacteria</taxon>
        <taxon>Pseudomonadati</taxon>
        <taxon>Pseudomonadota</taxon>
        <taxon>Alphaproteobacteria</taxon>
        <taxon>Rickettsiales</taxon>
        <taxon>Anaplasmataceae</taxon>
        <taxon>Wolbachieae</taxon>
        <taxon>Wolbachia</taxon>
    </lineage>
</organism>
<gene>
    <name evidence="1" type="ORF">BIY23_01540</name>
</gene>
<dbReference type="SUPFAM" id="SSF48452">
    <property type="entry name" value="TPR-like"/>
    <property type="match status" value="1"/>
</dbReference>
<evidence type="ECO:0000313" key="2">
    <source>
        <dbReference type="Proteomes" id="UP000175679"/>
    </source>
</evidence>
<reference evidence="1 2" key="1">
    <citation type="submission" date="2016-09" db="EMBL/GenBank/DDBJ databases">
        <title>Genomic evidence for plant-parasitic nematodes as the earliest Wolbachia hosts.</title>
        <authorList>
            <person name="Brown A.M."/>
            <person name="Wasala S.K."/>
            <person name="Howe D.K."/>
            <person name="Peetz A.B."/>
            <person name="Zasada I.A."/>
            <person name="Denver D.R."/>
        </authorList>
    </citation>
    <scope>NUCLEOTIDE SEQUENCE [LARGE SCALE GENOMIC DNA]</scope>
    <source>
        <strain evidence="2">wPpe</strain>
    </source>
</reference>
<dbReference type="Proteomes" id="UP000175679">
    <property type="component" value="Unassembled WGS sequence"/>
</dbReference>
<dbReference type="InterPro" id="IPR011990">
    <property type="entry name" value="TPR-like_helical_dom_sf"/>
</dbReference>
<comment type="caution">
    <text evidence="1">The sequence shown here is derived from an EMBL/GenBank/DDBJ whole genome shotgun (WGS) entry which is preliminary data.</text>
</comment>
<name>A0A1E7QL25_WOLPI</name>
<protein>
    <recommendedName>
        <fullName evidence="3">Tetratricopeptide repeat protein</fullName>
    </recommendedName>
</protein>